<comment type="caution">
    <text evidence="3">The sequence shown here is derived from an EMBL/GenBank/DDBJ whole genome shotgun (WGS) entry which is preliminary data.</text>
</comment>
<dbReference type="InterPro" id="IPR025212">
    <property type="entry name" value="CAD_CENP-Q"/>
</dbReference>
<dbReference type="OrthoDB" id="2420947at2759"/>
<accession>A0A9W9KPM0</accession>
<dbReference type="Proteomes" id="UP001149165">
    <property type="component" value="Unassembled WGS sequence"/>
</dbReference>
<dbReference type="Pfam" id="PF13094">
    <property type="entry name" value="CENP-Q"/>
    <property type="match status" value="1"/>
</dbReference>
<organism evidence="3 4">
    <name type="scientific">Penicillium angulare</name>
    <dbReference type="NCBI Taxonomy" id="116970"/>
    <lineage>
        <taxon>Eukaryota</taxon>
        <taxon>Fungi</taxon>
        <taxon>Dikarya</taxon>
        <taxon>Ascomycota</taxon>
        <taxon>Pezizomycotina</taxon>
        <taxon>Eurotiomycetes</taxon>
        <taxon>Eurotiomycetidae</taxon>
        <taxon>Eurotiales</taxon>
        <taxon>Aspergillaceae</taxon>
        <taxon>Penicillium</taxon>
    </lineage>
</organism>
<dbReference type="EMBL" id="JAPQKH010000002">
    <property type="protein sequence ID" value="KAJ5113685.1"/>
    <property type="molecule type" value="Genomic_DNA"/>
</dbReference>
<keyword evidence="1" id="KW-0175">Coiled coil</keyword>
<evidence type="ECO:0000256" key="1">
    <source>
        <dbReference type="SAM" id="Coils"/>
    </source>
</evidence>
<reference evidence="3" key="1">
    <citation type="submission" date="2022-11" db="EMBL/GenBank/DDBJ databases">
        <authorList>
            <person name="Petersen C."/>
        </authorList>
    </citation>
    <scope>NUCLEOTIDE SEQUENCE</scope>
    <source>
        <strain evidence="3">IBT 30069</strain>
    </source>
</reference>
<sequence length="253" mass="29008">MPPKRKRSANDENAEDEPNKRYAYLKPQVRRVPEKTIKAKWTTLPEPVQEKVREMFQALERPVIMRQPNEKKRIEAQSAVQAVVRNLGKRLPRMPFPPITKDSNFDYESALDEHRTLEANLATITDSTDLLKAEIAKEEALLASERRELQDMDKNAKRAEAERKRQMKNEHPILRQLDALPRDSSSAEFTLVNTKPSQASLDELDTDFDIQRLMKQLHGHLQSMQTNTAPLSGLRDAITRSQAALDLFNGSND</sequence>
<evidence type="ECO:0000256" key="2">
    <source>
        <dbReference type="SAM" id="MobiDB-lite"/>
    </source>
</evidence>
<name>A0A9W9KPM0_9EURO</name>
<reference evidence="3" key="2">
    <citation type="journal article" date="2023" name="IMA Fungus">
        <title>Comparative genomic study of the Penicillium genus elucidates a diverse pangenome and 15 lateral gene transfer events.</title>
        <authorList>
            <person name="Petersen C."/>
            <person name="Sorensen T."/>
            <person name="Nielsen M.R."/>
            <person name="Sondergaard T.E."/>
            <person name="Sorensen J.L."/>
            <person name="Fitzpatrick D.A."/>
            <person name="Frisvad J.C."/>
            <person name="Nielsen K.L."/>
        </authorList>
    </citation>
    <scope>NUCLEOTIDE SEQUENCE</scope>
    <source>
        <strain evidence="3">IBT 30069</strain>
    </source>
</reference>
<dbReference type="AlphaFoldDB" id="A0A9W9KPM0"/>
<evidence type="ECO:0000313" key="4">
    <source>
        <dbReference type="Proteomes" id="UP001149165"/>
    </source>
</evidence>
<evidence type="ECO:0000313" key="3">
    <source>
        <dbReference type="EMBL" id="KAJ5113685.1"/>
    </source>
</evidence>
<feature type="region of interest" description="Disordered" evidence="2">
    <location>
        <begin position="1"/>
        <end position="22"/>
    </location>
</feature>
<gene>
    <name evidence="3" type="ORF">N7456_002219</name>
</gene>
<proteinExistence type="predicted"/>
<protein>
    <submittedName>
        <fullName evidence="3">CENP-A-nucleosome distal centromere subunit CENP-Q</fullName>
    </submittedName>
</protein>
<feature type="coiled-coil region" evidence="1">
    <location>
        <begin position="128"/>
        <end position="169"/>
    </location>
</feature>
<keyword evidence="4" id="KW-1185">Reference proteome</keyword>